<feature type="region of interest" description="Disordered" evidence="1">
    <location>
        <begin position="26"/>
        <end position="72"/>
    </location>
</feature>
<dbReference type="EMBL" id="JRKL02005474">
    <property type="protein sequence ID" value="KAF3950420.1"/>
    <property type="molecule type" value="Genomic_DNA"/>
</dbReference>
<evidence type="ECO:0000313" key="3">
    <source>
        <dbReference type="Proteomes" id="UP000737018"/>
    </source>
</evidence>
<organism evidence="2 3">
    <name type="scientific">Castanea mollissima</name>
    <name type="common">Chinese chestnut</name>
    <dbReference type="NCBI Taxonomy" id="60419"/>
    <lineage>
        <taxon>Eukaryota</taxon>
        <taxon>Viridiplantae</taxon>
        <taxon>Streptophyta</taxon>
        <taxon>Embryophyta</taxon>
        <taxon>Tracheophyta</taxon>
        <taxon>Spermatophyta</taxon>
        <taxon>Magnoliopsida</taxon>
        <taxon>eudicotyledons</taxon>
        <taxon>Gunneridae</taxon>
        <taxon>Pentapetalae</taxon>
        <taxon>rosids</taxon>
        <taxon>fabids</taxon>
        <taxon>Fagales</taxon>
        <taxon>Fagaceae</taxon>
        <taxon>Castanea</taxon>
    </lineage>
</organism>
<accession>A0A8J4QIP5</accession>
<keyword evidence="3" id="KW-1185">Reference proteome</keyword>
<proteinExistence type="predicted"/>
<dbReference type="AlphaFoldDB" id="A0A8J4QIP5"/>
<dbReference type="PANTHER" id="PTHR33785">
    <property type="entry name" value="OS06G0550800 PROTEIN"/>
    <property type="match status" value="1"/>
</dbReference>
<protein>
    <submittedName>
        <fullName evidence="2">Uncharacterized protein</fullName>
    </submittedName>
</protein>
<evidence type="ECO:0000256" key="1">
    <source>
        <dbReference type="SAM" id="MobiDB-lite"/>
    </source>
</evidence>
<reference evidence="2" key="1">
    <citation type="submission" date="2020-03" db="EMBL/GenBank/DDBJ databases">
        <title>Castanea mollissima Vanexum genome sequencing.</title>
        <authorList>
            <person name="Staton M."/>
        </authorList>
    </citation>
    <scope>NUCLEOTIDE SEQUENCE</scope>
    <source>
        <tissue evidence="2">Leaf</tissue>
    </source>
</reference>
<evidence type="ECO:0000313" key="2">
    <source>
        <dbReference type="EMBL" id="KAF3950420.1"/>
    </source>
</evidence>
<sequence>MDGSWVIESLDSLWFFTNIVASKSKSLDSASDGIDTQEHVNDESSKEESSEPISPILQNQPDELPNDENLDPMCTKCGEFADEIELQKANHVEDEVIELKMLAEKEERRKTRRKSKRGLSHRRKILGELHLCLDVEEVSMFSMFKEACGYQNQSFGDQHRNKNLMPSFDDNVAMKEHLKYWAYAVACTVR</sequence>
<comment type="caution">
    <text evidence="2">The sequence shown here is derived from an EMBL/GenBank/DDBJ whole genome shotgun (WGS) entry which is preliminary data.</text>
</comment>
<dbReference type="Proteomes" id="UP000737018">
    <property type="component" value="Unassembled WGS sequence"/>
</dbReference>
<name>A0A8J4QIP5_9ROSI</name>
<feature type="compositionally biased region" description="Basic and acidic residues" evidence="1">
    <location>
        <begin position="36"/>
        <end position="49"/>
    </location>
</feature>
<gene>
    <name evidence="2" type="ORF">CMV_023826</name>
</gene>
<dbReference type="OrthoDB" id="1725654at2759"/>
<dbReference type="PANTHER" id="PTHR33785:SF8">
    <property type="entry name" value="BZIP DOMAIN-CONTAINING PROTEIN"/>
    <property type="match status" value="1"/>
</dbReference>